<dbReference type="InterPro" id="IPR038739">
    <property type="entry name" value="ARMC8/Vid28"/>
</dbReference>
<name>A0AAE1X8W7_9LAMI</name>
<dbReference type="PANTHER" id="PTHR15651">
    <property type="entry name" value="ARMADILLO REPEAT-CONTAINING PROTEIN 8"/>
    <property type="match status" value="1"/>
</dbReference>
<dbReference type="EMBL" id="JACGWL010000002">
    <property type="protein sequence ID" value="KAK4407400.1"/>
    <property type="molecule type" value="Genomic_DNA"/>
</dbReference>
<evidence type="ECO:0000313" key="8">
    <source>
        <dbReference type="Proteomes" id="UP001289374"/>
    </source>
</evidence>
<evidence type="ECO:0000256" key="1">
    <source>
        <dbReference type="ARBA" id="ARBA00004123"/>
    </source>
</evidence>
<dbReference type="InterPro" id="IPR011989">
    <property type="entry name" value="ARM-like"/>
</dbReference>
<sequence length="751" mass="81544">MPTSATSNHPSRPEDLIGRLNSAHTPYEAKLKALRDLKNQIIGNRTKKLAFLKLGAVPSVVSILSSAAAAQGGGGDNREFYESVLIQSAAAIGSFACGLDAGVKAVLDAGAFPLLLSLISHLNEKVADAGARSLKLIYQSKRAPKYEFLQEKNMEFLLSLLNSKNENVTGLGANIITHSCQTTAEQQALSEAGVIKRLVSLLGGSINQKDASLESLAAMVKENPEVSAKFMGPENGRALNVVIELMKDKHPRTRLLACMCLISIRNTSTSYLQDSGIKNTLVSVLLELLDDPGPVGDEAPFVMSSLITGKEDMQKIAFNANLIEKLCEHLNVGSYQAKRLQGIFLVLGDLCSKLECCRDRVLDLQKLEVGARHSVLVSLLIILNKVLHFVTEALAHDSAEVRTAACNFLKNVSRSVKNLSAGQFMNEAVAVPLVQLLCDSSSSVQTLEAQTIYHVNQQILVLLLTLLKHLRTSGRIIGLAKSRFSHYCMSFDSAPTVESPLQLPFIHMIAALGAISNVVVDFMAHKSVLMQCGGVKQLVQLSKSMESAIRVNAVWALRNLTFLVNYRCKEEILLELTSATLISLINDPEPSVQAQALALVRNLVDGTLNSINYVFGEDGAVLHAIARQLRSTSKVEVQIQGMYALSNVASGNELHKEAVMNQLLRQAGNDAEKTLVKFLQSTDSQLRTATLWALINLTFPGSPGTCRRVTELRNAGIITQLKNMVNDHCLDVKLRARMALGQLMIFGDSSS</sequence>
<feature type="repeat" description="ARM" evidence="6">
    <location>
        <begin position="533"/>
        <end position="561"/>
    </location>
</feature>
<organism evidence="7 8">
    <name type="scientific">Sesamum angolense</name>
    <dbReference type="NCBI Taxonomy" id="2727404"/>
    <lineage>
        <taxon>Eukaryota</taxon>
        <taxon>Viridiplantae</taxon>
        <taxon>Streptophyta</taxon>
        <taxon>Embryophyta</taxon>
        <taxon>Tracheophyta</taxon>
        <taxon>Spermatophyta</taxon>
        <taxon>Magnoliopsida</taxon>
        <taxon>eudicotyledons</taxon>
        <taxon>Gunneridae</taxon>
        <taxon>Pentapetalae</taxon>
        <taxon>asterids</taxon>
        <taxon>lamiids</taxon>
        <taxon>Lamiales</taxon>
        <taxon>Pedaliaceae</taxon>
        <taxon>Sesamum</taxon>
    </lineage>
</organism>
<dbReference type="SUPFAM" id="SSF48371">
    <property type="entry name" value="ARM repeat"/>
    <property type="match status" value="2"/>
</dbReference>
<comment type="caution">
    <text evidence="7">The sequence shown here is derived from an EMBL/GenBank/DDBJ whole genome shotgun (WGS) entry which is preliminary data.</text>
</comment>
<keyword evidence="5" id="KW-0539">Nucleus</keyword>
<dbReference type="Proteomes" id="UP001289374">
    <property type="component" value="Unassembled WGS sequence"/>
</dbReference>
<dbReference type="GO" id="GO:0005634">
    <property type="term" value="C:nucleus"/>
    <property type="evidence" value="ECO:0007669"/>
    <property type="project" value="UniProtKB-SubCell"/>
</dbReference>
<keyword evidence="4" id="KW-0677">Repeat</keyword>
<protein>
    <recommendedName>
        <fullName evidence="9">Armadillo repeat-containing protein 8</fullName>
    </recommendedName>
</protein>
<dbReference type="GO" id="GO:0034657">
    <property type="term" value="C:GID complex"/>
    <property type="evidence" value="ECO:0007669"/>
    <property type="project" value="TreeGrafter"/>
</dbReference>
<evidence type="ECO:0000256" key="2">
    <source>
        <dbReference type="ARBA" id="ARBA00004496"/>
    </source>
</evidence>
<gene>
    <name evidence="7" type="ORF">Sango_0321000</name>
</gene>
<comment type="subcellular location">
    <subcellularLocation>
        <location evidence="2">Cytoplasm</location>
    </subcellularLocation>
    <subcellularLocation>
        <location evidence="1">Nucleus</location>
    </subcellularLocation>
</comment>
<evidence type="ECO:0000313" key="7">
    <source>
        <dbReference type="EMBL" id="KAK4407400.1"/>
    </source>
</evidence>
<keyword evidence="3" id="KW-0963">Cytoplasm</keyword>
<dbReference type="AlphaFoldDB" id="A0AAE1X8W7"/>
<dbReference type="GO" id="GO:0005737">
    <property type="term" value="C:cytoplasm"/>
    <property type="evidence" value="ECO:0007669"/>
    <property type="project" value="UniProtKB-SubCell"/>
</dbReference>
<dbReference type="InterPro" id="IPR000225">
    <property type="entry name" value="Armadillo"/>
</dbReference>
<reference evidence="7" key="2">
    <citation type="journal article" date="2024" name="Plant">
        <title>Genomic evolution and insights into agronomic trait innovations of Sesamum species.</title>
        <authorList>
            <person name="Miao H."/>
            <person name="Wang L."/>
            <person name="Qu L."/>
            <person name="Liu H."/>
            <person name="Sun Y."/>
            <person name="Le M."/>
            <person name="Wang Q."/>
            <person name="Wei S."/>
            <person name="Zheng Y."/>
            <person name="Lin W."/>
            <person name="Duan Y."/>
            <person name="Cao H."/>
            <person name="Xiong S."/>
            <person name="Wang X."/>
            <person name="Wei L."/>
            <person name="Li C."/>
            <person name="Ma Q."/>
            <person name="Ju M."/>
            <person name="Zhao R."/>
            <person name="Li G."/>
            <person name="Mu C."/>
            <person name="Tian Q."/>
            <person name="Mei H."/>
            <person name="Zhang T."/>
            <person name="Gao T."/>
            <person name="Zhang H."/>
        </authorList>
    </citation>
    <scope>NUCLEOTIDE SEQUENCE</scope>
    <source>
        <strain evidence="7">K16</strain>
    </source>
</reference>
<evidence type="ECO:0008006" key="9">
    <source>
        <dbReference type="Google" id="ProtNLM"/>
    </source>
</evidence>
<dbReference type="Gene3D" id="1.25.10.10">
    <property type="entry name" value="Leucine-rich Repeat Variant"/>
    <property type="match status" value="3"/>
</dbReference>
<evidence type="ECO:0000256" key="5">
    <source>
        <dbReference type="ARBA" id="ARBA00023242"/>
    </source>
</evidence>
<dbReference type="Pfam" id="PF00514">
    <property type="entry name" value="Arm"/>
    <property type="match status" value="1"/>
</dbReference>
<dbReference type="SMART" id="SM00185">
    <property type="entry name" value="ARM"/>
    <property type="match status" value="7"/>
</dbReference>
<dbReference type="GO" id="GO:0043161">
    <property type="term" value="P:proteasome-mediated ubiquitin-dependent protein catabolic process"/>
    <property type="evidence" value="ECO:0007669"/>
    <property type="project" value="TreeGrafter"/>
</dbReference>
<evidence type="ECO:0000256" key="6">
    <source>
        <dbReference type="PROSITE-ProRule" id="PRU00259"/>
    </source>
</evidence>
<reference evidence="7" key="1">
    <citation type="submission" date="2020-06" db="EMBL/GenBank/DDBJ databases">
        <authorList>
            <person name="Li T."/>
            <person name="Hu X."/>
            <person name="Zhang T."/>
            <person name="Song X."/>
            <person name="Zhang H."/>
            <person name="Dai N."/>
            <person name="Sheng W."/>
            <person name="Hou X."/>
            <person name="Wei L."/>
        </authorList>
    </citation>
    <scope>NUCLEOTIDE SEQUENCE</scope>
    <source>
        <strain evidence="7">K16</strain>
        <tissue evidence="7">Leaf</tissue>
    </source>
</reference>
<dbReference type="PROSITE" id="PS50176">
    <property type="entry name" value="ARM_REPEAT"/>
    <property type="match status" value="1"/>
</dbReference>
<dbReference type="PANTHER" id="PTHR15651:SF7">
    <property type="entry name" value="ARMADILLO REPEAT-CONTAINING PROTEIN 8"/>
    <property type="match status" value="1"/>
</dbReference>
<keyword evidence="8" id="KW-1185">Reference proteome</keyword>
<dbReference type="InterPro" id="IPR016024">
    <property type="entry name" value="ARM-type_fold"/>
</dbReference>
<evidence type="ECO:0000256" key="3">
    <source>
        <dbReference type="ARBA" id="ARBA00022490"/>
    </source>
</evidence>
<proteinExistence type="predicted"/>
<evidence type="ECO:0000256" key="4">
    <source>
        <dbReference type="ARBA" id="ARBA00022737"/>
    </source>
</evidence>
<accession>A0AAE1X8W7</accession>